<keyword evidence="1" id="KW-1133">Transmembrane helix</keyword>
<feature type="domain" description="Putative zinc-finger" evidence="2">
    <location>
        <begin position="11"/>
        <end position="35"/>
    </location>
</feature>
<feature type="transmembrane region" description="Helical" evidence="1">
    <location>
        <begin position="83"/>
        <end position="106"/>
    </location>
</feature>
<dbReference type="InterPro" id="IPR027383">
    <property type="entry name" value="Znf_put"/>
</dbReference>
<proteinExistence type="predicted"/>
<evidence type="ECO:0000313" key="3">
    <source>
        <dbReference type="EMBL" id="MFC7061904.1"/>
    </source>
</evidence>
<keyword evidence="1" id="KW-0812">Transmembrane</keyword>
<keyword evidence="4" id="KW-1185">Reference proteome</keyword>
<keyword evidence="1" id="KW-0472">Membrane</keyword>
<sequence length="139" mass="16115">MKHITNEDFVAYMRNELNDSNRSQIEDHLDECEICFLSYIESVTRWNTESELSPSFTDNTLDVLQEKSPAASKKYKSQSKQTLVHYALAAGLTILLMGSGVFQYVFSAFDDEKFQDQPSITEQVLDKRNFWLNEKERGE</sequence>
<gene>
    <name evidence="3" type="ORF">ACFQIC_08540</name>
</gene>
<accession>A0ABW2EHW4</accession>
<dbReference type="RefSeq" id="WP_204709890.1">
    <property type="nucleotide sequence ID" value="NZ_JBHSZV010000020.1"/>
</dbReference>
<protein>
    <submittedName>
        <fullName evidence="3">Zf-HC2 domain-containing protein</fullName>
    </submittedName>
</protein>
<organism evidence="3 4">
    <name type="scientific">Halobacillus seohaensis</name>
    <dbReference type="NCBI Taxonomy" id="447421"/>
    <lineage>
        <taxon>Bacteria</taxon>
        <taxon>Bacillati</taxon>
        <taxon>Bacillota</taxon>
        <taxon>Bacilli</taxon>
        <taxon>Bacillales</taxon>
        <taxon>Bacillaceae</taxon>
        <taxon>Halobacillus</taxon>
    </lineage>
</organism>
<evidence type="ECO:0000259" key="2">
    <source>
        <dbReference type="Pfam" id="PF13490"/>
    </source>
</evidence>
<evidence type="ECO:0000313" key="4">
    <source>
        <dbReference type="Proteomes" id="UP001596410"/>
    </source>
</evidence>
<dbReference type="Pfam" id="PF13490">
    <property type="entry name" value="zf-HC2"/>
    <property type="match status" value="1"/>
</dbReference>
<comment type="caution">
    <text evidence="3">The sequence shown here is derived from an EMBL/GenBank/DDBJ whole genome shotgun (WGS) entry which is preliminary data.</text>
</comment>
<evidence type="ECO:0000256" key="1">
    <source>
        <dbReference type="SAM" id="Phobius"/>
    </source>
</evidence>
<name>A0ABW2EHW4_9BACI</name>
<dbReference type="EMBL" id="JBHSZV010000020">
    <property type="protein sequence ID" value="MFC7061904.1"/>
    <property type="molecule type" value="Genomic_DNA"/>
</dbReference>
<reference evidence="4" key="1">
    <citation type="journal article" date="2019" name="Int. J. Syst. Evol. Microbiol.">
        <title>The Global Catalogue of Microorganisms (GCM) 10K type strain sequencing project: providing services to taxonomists for standard genome sequencing and annotation.</title>
        <authorList>
            <consortium name="The Broad Institute Genomics Platform"/>
            <consortium name="The Broad Institute Genome Sequencing Center for Infectious Disease"/>
            <person name="Wu L."/>
            <person name="Ma J."/>
        </authorList>
    </citation>
    <scope>NUCLEOTIDE SEQUENCE [LARGE SCALE GENOMIC DNA]</scope>
    <source>
        <strain evidence="4">CGMCC 4.1621</strain>
    </source>
</reference>
<dbReference type="Proteomes" id="UP001596410">
    <property type="component" value="Unassembled WGS sequence"/>
</dbReference>